<evidence type="ECO:0000313" key="3">
    <source>
        <dbReference type="EMBL" id="MBB3940079.1"/>
    </source>
</evidence>
<dbReference type="RefSeq" id="WP_183616734.1">
    <property type="nucleotide sequence ID" value="NZ_JACIDY010000003.1"/>
</dbReference>
<dbReference type="AlphaFoldDB" id="A0A7W6FY59"/>
<dbReference type="EMBL" id="JACIDY010000003">
    <property type="protein sequence ID" value="MBB3940079.1"/>
    <property type="molecule type" value="Genomic_DNA"/>
</dbReference>
<dbReference type="InterPro" id="IPR053167">
    <property type="entry name" value="Spore_coat_component"/>
</dbReference>
<accession>A0A7W6FY59</accession>
<proteinExistence type="predicted"/>
<name>A0A7W6FY59_9SPHN</name>
<reference evidence="3 4" key="1">
    <citation type="submission" date="2020-08" db="EMBL/GenBank/DDBJ databases">
        <title>Genomic Encyclopedia of Type Strains, Phase IV (KMG-IV): sequencing the most valuable type-strain genomes for metagenomic binning, comparative biology and taxonomic classification.</title>
        <authorList>
            <person name="Goeker M."/>
        </authorList>
    </citation>
    <scope>NUCLEOTIDE SEQUENCE [LARGE SCALE GENOMIC DNA]</scope>
    <source>
        <strain evidence="3 4">DSM 27568</strain>
    </source>
</reference>
<evidence type="ECO:0000256" key="1">
    <source>
        <dbReference type="SAM" id="SignalP"/>
    </source>
</evidence>
<comment type="caution">
    <text evidence="3">The sequence shown here is derived from an EMBL/GenBank/DDBJ whole genome shotgun (WGS) entry which is preliminary data.</text>
</comment>
<gene>
    <name evidence="3" type="ORF">GGR39_001729</name>
</gene>
<feature type="signal peptide" evidence="1">
    <location>
        <begin position="1"/>
        <end position="30"/>
    </location>
</feature>
<keyword evidence="1" id="KW-0732">Signal</keyword>
<feature type="chain" id="PRO_5031506829" evidence="1">
    <location>
        <begin position="31"/>
        <end position="183"/>
    </location>
</feature>
<evidence type="ECO:0000313" key="4">
    <source>
        <dbReference type="Proteomes" id="UP000561459"/>
    </source>
</evidence>
<keyword evidence="4" id="KW-1185">Reference proteome</keyword>
<dbReference type="InterPro" id="IPR007893">
    <property type="entry name" value="Spore_coat_U/FanG"/>
</dbReference>
<dbReference type="SMART" id="SM00972">
    <property type="entry name" value="SCPU"/>
    <property type="match status" value="1"/>
</dbReference>
<evidence type="ECO:0000259" key="2">
    <source>
        <dbReference type="Pfam" id="PF05229"/>
    </source>
</evidence>
<keyword evidence="3" id="KW-0167">Capsid protein</keyword>
<sequence length="183" mass="18427">MLIPSICRRRQAALPLAVLAMMAASAPARAGQSTGTIDLELNVLNACTVNGAATVQADVGSTGKILFTDQPGTFTSTDALLAGTAGNLSILCSPGASPVLTVGAGAHDNAGSRYLLSGSTTVAYRLFSDSARTNEITIGKQIALGTASAAAISVPIYARATNSSGGILPAGKYTDTVQIVLSW</sequence>
<organism evidence="3 4">
    <name type="scientific">Novosphingobium fluoreni</name>
    <dbReference type="NCBI Taxonomy" id="1391222"/>
    <lineage>
        <taxon>Bacteria</taxon>
        <taxon>Pseudomonadati</taxon>
        <taxon>Pseudomonadota</taxon>
        <taxon>Alphaproteobacteria</taxon>
        <taxon>Sphingomonadales</taxon>
        <taxon>Sphingomonadaceae</taxon>
        <taxon>Novosphingobium</taxon>
    </lineage>
</organism>
<dbReference type="PANTHER" id="PTHR37089">
    <property type="entry name" value="PROTEIN U-RELATED"/>
    <property type="match status" value="1"/>
</dbReference>
<dbReference type="Pfam" id="PF05229">
    <property type="entry name" value="SCPU"/>
    <property type="match status" value="1"/>
</dbReference>
<keyword evidence="3" id="KW-0946">Virion</keyword>
<dbReference type="Proteomes" id="UP000561459">
    <property type="component" value="Unassembled WGS sequence"/>
</dbReference>
<feature type="domain" description="Spore coat protein U/FanG" evidence="2">
    <location>
        <begin position="34"/>
        <end position="179"/>
    </location>
</feature>
<dbReference type="PANTHER" id="PTHR37089:SF4">
    <property type="entry name" value="EXPORTED PROTEIN"/>
    <property type="match status" value="1"/>
</dbReference>
<protein>
    <submittedName>
        <fullName evidence="3">Spore coat protein U-like protein</fullName>
    </submittedName>
</protein>